<dbReference type="Proteomes" id="UP000789396">
    <property type="component" value="Unassembled WGS sequence"/>
</dbReference>
<evidence type="ECO:0000313" key="2">
    <source>
        <dbReference type="Proteomes" id="UP000789396"/>
    </source>
</evidence>
<keyword evidence="2" id="KW-1185">Reference proteome</keyword>
<dbReference type="OrthoDB" id="2403609at2759"/>
<gene>
    <name evidence="1" type="ORF">RFULGI_LOCUS5876</name>
</gene>
<reference evidence="1" key="1">
    <citation type="submission" date="2021-06" db="EMBL/GenBank/DDBJ databases">
        <authorList>
            <person name="Kallberg Y."/>
            <person name="Tangrot J."/>
            <person name="Rosling A."/>
        </authorList>
    </citation>
    <scope>NUCLEOTIDE SEQUENCE</scope>
    <source>
        <strain evidence="1">IN212</strain>
    </source>
</reference>
<protein>
    <submittedName>
        <fullName evidence="1">4559_t:CDS:1</fullName>
    </submittedName>
</protein>
<sequence>MNNLNTSNLKTTVSTRQLSGEVDNRKTSLLAMLAQELSGEDKYATFPYEINLLFKGNIVHEARAEKRFLSHFFALSRHQGTKIILNGQRLGQVWIELREVATAVCQVEKLALKEEGLYVRVEILMATA</sequence>
<comment type="caution">
    <text evidence="1">The sequence shown here is derived from an EMBL/GenBank/DDBJ whole genome shotgun (WGS) entry which is preliminary data.</text>
</comment>
<accession>A0A9N9G5F8</accession>
<organism evidence="1 2">
    <name type="scientific">Racocetra fulgida</name>
    <dbReference type="NCBI Taxonomy" id="60492"/>
    <lineage>
        <taxon>Eukaryota</taxon>
        <taxon>Fungi</taxon>
        <taxon>Fungi incertae sedis</taxon>
        <taxon>Mucoromycota</taxon>
        <taxon>Glomeromycotina</taxon>
        <taxon>Glomeromycetes</taxon>
        <taxon>Diversisporales</taxon>
        <taxon>Gigasporaceae</taxon>
        <taxon>Racocetra</taxon>
    </lineage>
</organism>
<evidence type="ECO:0000313" key="1">
    <source>
        <dbReference type="EMBL" id="CAG8581685.1"/>
    </source>
</evidence>
<dbReference type="EMBL" id="CAJVPZ010007083">
    <property type="protein sequence ID" value="CAG8581685.1"/>
    <property type="molecule type" value="Genomic_DNA"/>
</dbReference>
<dbReference type="AlphaFoldDB" id="A0A9N9G5F8"/>
<proteinExistence type="predicted"/>
<name>A0A9N9G5F8_9GLOM</name>